<reference evidence="1 2" key="1">
    <citation type="journal article" date="2018" name="Genome Biol. Evol.">
        <title>Multiple Roots of Fruiting Body Formation in Amoebozoa.</title>
        <authorList>
            <person name="Hillmann F."/>
            <person name="Forbes G."/>
            <person name="Novohradska S."/>
            <person name="Ferling I."/>
            <person name="Riege K."/>
            <person name="Groth M."/>
            <person name="Westermann M."/>
            <person name="Marz M."/>
            <person name="Spaller T."/>
            <person name="Winckler T."/>
            <person name="Schaap P."/>
            <person name="Glockner G."/>
        </authorList>
    </citation>
    <scope>NUCLEOTIDE SEQUENCE [LARGE SCALE GENOMIC DNA]</scope>
    <source>
        <strain evidence="1 2">Jena</strain>
    </source>
</reference>
<sequence length="70" mass="7951">MTSIVYVQKENIRSPSAMVLSNVSPFLGGPYHLRQGYEFSGVTERTAEENQWISSEDLRESHYGTKTLKV</sequence>
<evidence type="ECO:0000313" key="2">
    <source>
        <dbReference type="Proteomes" id="UP000241769"/>
    </source>
</evidence>
<name>A0A2P6N0R0_9EUKA</name>
<dbReference type="InParanoid" id="A0A2P6N0R0"/>
<comment type="caution">
    <text evidence="1">The sequence shown here is derived from an EMBL/GenBank/DDBJ whole genome shotgun (WGS) entry which is preliminary data.</text>
</comment>
<gene>
    <name evidence="1" type="ORF">PROFUN_14188</name>
</gene>
<evidence type="ECO:0000313" key="1">
    <source>
        <dbReference type="EMBL" id="PRP77534.1"/>
    </source>
</evidence>
<dbReference type="Proteomes" id="UP000241769">
    <property type="component" value="Unassembled WGS sequence"/>
</dbReference>
<keyword evidence="2" id="KW-1185">Reference proteome</keyword>
<accession>A0A2P6N0R0</accession>
<proteinExistence type="predicted"/>
<organism evidence="1 2">
    <name type="scientific">Planoprotostelium fungivorum</name>
    <dbReference type="NCBI Taxonomy" id="1890364"/>
    <lineage>
        <taxon>Eukaryota</taxon>
        <taxon>Amoebozoa</taxon>
        <taxon>Evosea</taxon>
        <taxon>Variosea</taxon>
        <taxon>Cavosteliida</taxon>
        <taxon>Cavosteliaceae</taxon>
        <taxon>Planoprotostelium</taxon>
    </lineage>
</organism>
<dbReference type="AlphaFoldDB" id="A0A2P6N0R0"/>
<protein>
    <submittedName>
        <fullName evidence="1">Uncharacterized protein</fullName>
    </submittedName>
</protein>
<dbReference type="EMBL" id="MDYQ01000259">
    <property type="protein sequence ID" value="PRP77534.1"/>
    <property type="molecule type" value="Genomic_DNA"/>
</dbReference>